<dbReference type="OrthoDB" id="10599593at2759"/>
<keyword evidence="4" id="KW-1185">Reference proteome</keyword>
<organism evidence="2">
    <name type="scientific">Kwoniella pini CBS 10737</name>
    <dbReference type="NCBI Taxonomy" id="1296096"/>
    <lineage>
        <taxon>Eukaryota</taxon>
        <taxon>Fungi</taxon>
        <taxon>Dikarya</taxon>
        <taxon>Basidiomycota</taxon>
        <taxon>Agaricomycotina</taxon>
        <taxon>Tremellomycetes</taxon>
        <taxon>Tremellales</taxon>
        <taxon>Cryptococcaceae</taxon>
        <taxon>Kwoniella</taxon>
    </lineage>
</organism>
<dbReference type="GeneID" id="30174906"/>
<name>A0A1B9HWI5_9TREE</name>
<feature type="region of interest" description="Disordered" evidence="1">
    <location>
        <begin position="126"/>
        <end position="190"/>
    </location>
</feature>
<accession>A0A1B9HWI5</accession>
<feature type="compositionally biased region" description="Polar residues" evidence="1">
    <location>
        <begin position="178"/>
        <end position="190"/>
    </location>
</feature>
<evidence type="ECO:0000313" key="2">
    <source>
        <dbReference type="EMBL" id="OCF47634.1"/>
    </source>
</evidence>
<dbReference type="KEGG" id="kpin:30174906"/>
<feature type="compositionally biased region" description="Basic and acidic residues" evidence="1">
    <location>
        <begin position="160"/>
        <end position="177"/>
    </location>
</feature>
<sequence length="316" mass="35545">MPLQNRMEKSETPKSSISSSSESSDPESETEGEDGKVQVYTVMLETTDPGLSYSNPPTIAENQGVYFTWKEAKNAAKSEIENLGFHIDEVLDDLQDNDYVDDDAKIFDIKLEGSEGEQFNVHITNSLASKSAPRKNVTPTKKQTKRSVEENSELTVPKSFEPDNKKRKVPEKYEVSHDQTPASESSSSGANDKEGWTLVYILLKNIEWDGTKHTEVEGLYWTYDEAKDAALIELENVGYDKEQDFNFDDNIVDEEVEEFSVRAKGAEERFHLRIDTNVIRTPTFRILKSNETRIIGVGSAAGPAMHRQSQGHLVLD</sequence>
<dbReference type="AlphaFoldDB" id="A0A1B9HWI5"/>
<dbReference type="EMBL" id="CP144520">
    <property type="protein sequence ID" value="WWC67580.1"/>
    <property type="molecule type" value="Genomic_DNA"/>
</dbReference>
<evidence type="ECO:0000313" key="4">
    <source>
        <dbReference type="Proteomes" id="UP000094020"/>
    </source>
</evidence>
<feature type="region of interest" description="Disordered" evidence="1">
    <location>
        <begin position="1"/>
        <end position="37"/>
    </location>
</feature>
<reference evidence="3" key="2">
    <citation type="submission" date="2013-07" db="EMBL/GenBank/DDBJ databases">
        <authorList>
            <consortium name="The Broad Institute Genome Sequencing Platform"/>
            <person name="Cuomo C."/>
            <person name="Litvintseva A."/>
            <person name="Chen Y."/>
            <person name="Heitman J."/>
            <person name="Sun S."/>
            <person name="Springer D."/>
            <person name="Dromer F."/>
            <person name="Young S.K."/>
            <person name="Zeng Q."/>
            <person name="Gargeya S."/>
            <person name="Fitzgerald M."/>
            <person name="Abouelleil A."/>
            <person name="Alvarado L."/>
            <person name="Berlin A.M."/>
            <person name="Chapman S.B."/>
            <person name="Dewar J."/>
            <person name="Goldberg J."/>
            <person name="Griggs A."/>
            <person name="Gujja S."/>
            <person name="Hansen M."/>
            <person name="Howarth C."/>
            <person name="Imamovic A."/>
            <person name="Larimer J."/>
            <person name="McCowan C."/>
            <person name="Murphy C."/>
            <person name="Pearson M."/>
            <person name="Priest M."/>
            <person name="Roberts A."/>
            <person name="Saif S."/>
            <person name="Shea T."/>
            <person name="Sykes S."/>
            <person name="Wortman J."/>
            <person name="Nusbaum C."/>
            <person name="Birren B."/>
        </authorList>
    </citation>
    <scope>NUCLEOTIDE SEQUENCE</scope>
    <source>
        <strain evidence="3">CBS 10737</strain>
    </source>
</reference>
<evidence type="ECO:0000256" key="1">
    <source>
        <dbReference type="SAM" id="MobiDB-lite"/>
    </source>
</evidence>
<feature type="compositionally biased region" description="Basic and acidic residues" evidence="1">
    <location>
        <begin position="1"/>
        <end position="12"/>
    </location>
</feature>
<dbReference type="EMBL" id="KV700116">
    <property type="protein sequence ID" value="OCF47634.1"/>
    <property type="molecule type" value="Genomic_DNA"/>
</dbReference>
<feature type="compositionally biased region" description="Low complexity" evidence="1">
    <location>
        <begin position="13"/>
        <end position="23"/>
    </location>
</feature>
<protein>
    <submittedName>
        <fullName evidence="2">Uncharacterized protein</fullName>
    </submittedName>
</protein>
<gene>
    <name evidence="2" type="ORF">I206_06537</name>
    <name evidence="3" type="ORF">I206_101490</name>
</gene>
<evidence type="ECO:0000313" key="3">
    <source>
        <dbReference type="EMBL" id="WWC67580.1"/>
    </source>
</evidence>
<dbReference type="Proteomes" id="UP000094020">
    <property type="component" value="Chromosome 2"/>
</dbReference>
<reference evidence="2" key="1">
    <citation type="submission" date="2013-07" db="EMBL/GenBank/DDBJ databases">
        <title>The Genome Sequence of Cryptococcus pinus CBS10737.</title>
        <authorList>
            <consortium name="The Broad Institute Genome Sequencing Platform"/>
            <person name="Cuomo C."/>
            <person name="Litvintseva A."/>
            <person name="Chen Y."/>
            <person name="Heitman J."/>
            <person name="Sun S."/>
            <person name="Springer D."/>
            <person name="Dromer F."/>
            <person name="Young S.K."/>
            <person name="Zeng Q."/>
            <person name="Gargeya S."/>
            <person name="Fitzgerald M."/>
            <person name="Abouelleil A."/>
            <person name="Alvarado L."/>
            <person name="Berlin A.M."/>
            <person name="Chapman S.B."/>
            <person name="Dewar J."/>
            <person name="Goldberg J."/>
            <person name="Griggs A."/>
            <person name="Gujja S."/>
            <person name="Hansen M."/>
            <person name="Howarth C."/>
            <person name="Imamovic A."/>
            <person name="Larimer J."/>
            <person name="McCowan C."/>
            <person name="Murphy C."/>
            <person name="Pearson M."/>
            <person name="Priest M."/>
            <person name="Roberts A."/>
            <person name="Saif S."/>
            <person name="Shea T."/>
            <person name="Sykes S."/>
            <person name="Wortman J."/>
            <person name="Nusbaum C."/>
            <person name="Birren B."/>
        </authorList>
    </citation>
    <scope>NUCLEOTIDE SEQUENCE [LARGE SCALE GENOMIC DNA]</scope>
    <source>
        <strain evidence="2">CBS 10737</strain>
    </source>
</reference>
<reference evidence="2" key="3">
    <citation type="submission" date="2016-07" db="EMBL/GenBank/DDBJ databases">
        <title>Evolution of pathogenesis and genome organization in the Tremellales.</title>
        <authorList>
            <person name="Cuomo C."/>
            <person name="Litvintseva A."/>
            <person name="Heitman J."/>
            <person name="Chen Y."/>
            <person name="Sun S."/>
            <person name="Springer D."/>
            <person name="Dromer F."/>
            <person name="Young S."/>
            <person name="Zeng Q."/>
            <person name="Chapman S."/>
            <person name="Gujja S."/>
            <person name="Saif S."/>
            <person name="Birren B."/>
        </authorList>
    </citation>
    <scope>NUCLEOTIDE SEQUENCE</scope>
    <source>
        <strain evidence="2">CBS 10737</strain>
    </source>
</reference>
<reference evidence="3" key="4">
    <citation type="submission" date="2024-02" db="EMBL/GenBank/DDBJ databases">
        <title>Comparative genomics of Cryptococcus and Kwoniella reveals pathogenesis evolution and contrasting modes of karyotype evolution via chromosome fusion or intercentromeric recombination.</title>
        <authorList>
            <person name="Coelho M.A."/>
            <person name="David-Palma M."/>
            <person name="Shea T."/>
            <person name="Bowers K."/>
            <person name="McGinley-Smith S."/>
            <person name="Mohammad A.W."/>
            <person name="Gnirke A."/>
            <person name="Yurkov A.M."/>
            <person name="Nowrousian M."/>
            <person name="Sun S."/>
            <person name="Cuomo C.A."/>
            <person name="Heitman J."/>
        </authorList>
    </citation>
    <scope>NUCLEOTIDE SEQUENCE</scope>
    <source>
        <strain evidence="3">CBS 10737</strain>
    </source>
</reference>
<proteinExistence type="predicted"/>
<dbReference type="RefSeq" id="XP_019008853.1">
    <property type="nucleotide sequence ID" value="XM_019158240.1"/>
</dbReference>